<evidence type="ECO:0000259" key="2">
    <source>
        <dbReference type="Pfam" id="PF19327"/>
    </source>
</evidence>
<feature type="domain" description="ATP adenylyltransferase C-terminal" evidence="1">
    <location>
        <begin position="130"/>
        <end position="219"/>
    </location>
</feature>
<dbReference type="SUPFAM" id="SSF54197">
    <property type="entry name" value="HIT-like"/>
    <property type="match status" value="1"/>
</dbReference>
<evidence type="ECO:0000313" key="3">
    <source>
        <dbReference type="EMBL" id="EIE27830.1"/>
    </source>
</evidence>
<proteinExistence type="predicted"/>
<dbReference type="KEGG" id="csl:COCSUDRAFT_83450"/>
<dbReference type="Proteomes" id="UP000007264">
    <property type="component" value="Unassembled WGS sequence"/>
</dbReference>
<dbReference type="InterPro" id="IPR036265">
    <property type="entry name" value="HIT-like_sf"/>
</dbReference>
<dbReference type="eggNOG" id="KOG2294">
    <property type="taxonomic scope" value="Eukaryota"/>
</dbReference>
<feature type="non-terminal residue" evidence="3">
    <location>
        <position position="1"/>
    </location>
</feature>
<dbReference type="InterPro" id="IPR043171">
    <property type="entry name" value="Ap4A_phos1/2-like"/>
</dbReference>
<evidence type="ECO:0000313" key="4">
    <source>
        <dbReference type="Proteomes" id="UP000007264"/>
    </source>
</evidence>
<dbReference type="STRING" id="574566.I0ZB11"/>
<dbReference type="Pfam" id="PF19327">
    <property type="entry name" value="Ap4A_phos_N"/>
    <property type="match status" value="1"/>
</dbReference>
<name>I0ZB11_COCSC</name>
<dbReference type="Gene3D" id="3.30.428.70">
    <property type="match status" value="1"/>
</dbReference>
<dbReference type="GO" id="GO:0009117">
    <property type="term" value="P:nucleotide metabolic process"/>
    <property type="evidence" value="ECO:0007669"/>
    <property type="project" value="InterPro"/>
</dbReference>
<dbReference type="PANTHER" id="PTHR38420">
    <property type="entry name" value="AP-4-A PHOSPHORYLASE II"/>
    <property type="match status" value="1"/>
</dbReference>
<comment type="caution">
    <text evidence="3">The sequence shown here is derived from an EMBL/GenBank/DDBJ whole genome shotgun (WGS) entry which is preliminary data.</text>
</comment>
<dbReference type="GO" id="GO:0005524">
    <property type="term" value="F:ATP binding"/>
    <property type="evidence" value="ECO:0007669"/>
    <property type="project" value="InterPro"/>
</dbReference>
<organism evidence="3 4">
    <name type="scientific">Coccomyxa subellipsoidea (strain C-169)</name>
    <name type="common">Green microalga</name>
    <dbReference type="NCBI Taxonomy" id="574566"/>
    <lineage>
        <taxon>Eukaryota</taxon>
        <taxon>Viridiplantae</taxon>
        <taxon>Chlorophyta</taxon>
        <taxon>core chlorophytes</taxon>
        <taxon>Trebouxiophyceae</taxon>
        <taxon>Trebouxiophyceae incertae sedis</taxon>
        <taxon>Coccomyxaceae</taxon>
        <taxon>Coccomyxa</taxon>
        <taxon>Coccomyxa subellipsoidea</taxon>
    </lineage>
</organism>
<dbReference type="EMBL" id="AGSI01000001">
    <property type="protein sequence ID" value="EIE27830.1"/>
    <property type="molecule type" value="Genomic_DNA"/>
</dbReference>
<accession>I0ZB11</accession>
<sequence>KEWVNPFLPYEKQLWVRDVSNTHTLLLNKFNVVAHHLICVTRTFKRQTDPLDAADLAATWEAMQAYPNGALAYFNCGPESGASQPHKHTQIVPLPLAEDTKGLALPFEGDPYCICTRTAYSKSVCGGFRPSARDLEQVFNTLKASFGSAAVPEEGSPESYNMVLTSSYMMLVPRSREVYGLVAVNSMGFAGSMLVRSKAELDFIRSESPMRILAAVGIPWP</sequence>
<dbReference type="RefSeq" id="XP_005652374.1">
    <property type="nucleotide sequence ID" value="XM_005652317.1"/>
</dbReference>
<feature type="domain" description="Ap4A phosphorylase 1/2 N-terminal" evidence="2">
    <location>
        <begin position="4"/>
        <end position="103"/>
    </location>
</feature>
<dbReference type="InterPro" id="IPR045759">
    <property type="entry name" value="Ap4A_phos1/2_N"/>
</dbReference>
<dbReference type="GeneID" id="17045284"/>
<evidence type="ECO:0000259" key="1">
    <source>
        <dbReference type="Pfam" id="PF09830"/>
    </source>
</evidence>
<keyword evidence="4" id="KW-1185">Reference proteome</keyword>
<protein>
    <submittedName>
        <fullName evidence="3">Uncharacterized protein</fullName>
    </submittedName>
</protein>
<dbReference type="PANTHER" id="PTHR38420:SF1">
    <property type="entry name" value="PUTATIVE (AFU_ORTHOLOGUE AFUA_5G14690)-RELATED"/>
    <property type="match status" value="1"/>
</dbReference>
<dbReference type="Pfam" id="PF09830">
    <property type="entry name" value="ATP_transf"/>
    <property type="match status" value="1"/>
</dbReference>
<gene>
    <name evidence="3" type="ORF">COCSUDRAFT_83450</name>
</gene>
<dbReference type="OrthoDB" id="10267950at2759"/>
<dbReference type="GO" id="GO:0003877">
    <property type="term" value="F:ATP:ADP adenylyltransferase activity"/>
    <property type="evidence" value="ECO:0007669"/>
    <property type="project" value="InterPro"/>
</dbReference>
<dbReference type="InterPro" id="IPR009163">
    <property type="entry name" value="Ap4A_phos1/2"/>
</dbReference>
<reference evidence="3 4" key="1">
    <citation type="journal article" date="2012" name="Genome Biol.">
        <title>The genome of the polar eukaryotic microalga coccomyxa subellipsoidea reveals traits of cold adaptation.</title>
        <authorList>
            <person name="Blanc G."/>
            <person name="Agarkova I."/>
            <person name="Grimwood J."/>
            <person name="Kuo A."/>
            <person name="Brueggeman A."/>
            <person name="Dunigan D."/>
            <person name="Gurnon J."/>
            <person name="Ladunga I."/>
            <person name="Lindquist E."/>
            <person name="Lucas S."/>
            <person name="Pangilinan J."/>
            <person name="Proschold T."/>
            <person name="Salamov A."/>
            <person name="Schmutz J."/>
            <person name="Weeks D."/>
            <person name="Yamada T."/>
            <person name="Claverie J.M."/>
            <person name="Grigoriev I."/>
            <person name="Van Etten J."/>
            <person name="Lomsadze A."/>
            <person name="Borodovsky M."/>
        </authorList>
    </citation>
    <scope>NUCLEOTIDE SEQUENCE [LARGE SCALE GENOMIC DNA]</scope>
    <source>
        <strain evidence="3 4">C-169</strain>
    </source>
</reference>
<dbReference type="InterPro" id="IPR019200">
    <property type="entry name" value="ATP_adenylylTrfase_C"/>
</dbReference>
<dbReference type="AlphaFoldDB" id="I0ZB11"/>